<gene>
    <name evidence="2" type="ORF">OTG14_22260</name>
</gene>
<dbReference type="InterPro" id="IPR027417">
    <property type="entry name" value="P-loop_NTPase"/>
</dbReference>
<comment type="caution">
    <text evidence="2">The sequence shown here is derived from an EMBL/GenBank/DDBJ whole genome shotgun (WGS) entry which is preliminary data.</text>
</comment>
<dbReference type="Pfam" id="PF07693">
    <property type="entry name" value="KAP_NTPase"/>
    <property type="match status" value="1"/>
</dbReference>
<name>A0ABT3XIQ7_9ENTR</name>
<evidence type="ECO:0000313" key="3">
    <source>
        <dbReference type="Proteomes" id="UP001163211"/>
    </source>
</evidence>
<protein>
    <submittedName>
        <fullName evidence="2">P-loop NTPase fold protein</fullName>
    </submittedName>
</protein>
<proteinExistence type="predicted"/>
<feature type="domain" description="KAP NTPase" evidence="1">
    <location>
        <begin position="26"/>
        <end position="325"/>
    </location>
</feature>
<accession>A0ABT3XIQ7</accession>
<dbReference type="Gene3D" id="3.40.50.300">
    <property type="entry name" value="P-loop containing nucleotide triphosphate hydrolases"/>
    <property type="match status" value="1"/>
</dbReference>
<dbReference type="RefSeq" id="WP_267215764.1">
    <property type="nucleotide sequence ID" value="NZ_JAPMLV010000009.1"/>
</dbReference>
<dbReference type="SUPFAM" id="SSF52540">
    <property type="entry name" value="P-loop containing nucleoside triphosphate hydrolases"/>
    <property type="match status" value="2"/>
</dbReference>
<sequence length="735" mass="83073">MATENVLSRAGFEGPVLKAEDDRYGYTAIAEGLARSISALDENVSTVIGIEGQWGSGKTSLLNLLTEHLKTQVPTTTQIVVFSPWVNSPDESPVSALMMTIAARLTSLDTSAMVLAEKAVPLAENILNYAQQTSRRLAPVTRFAGNFVPGLGLVADGMDALAETSLKGREQTAAELRADIEGKIAALDISFIVVIDDLDRLEPAQAVEVLRMVRSVADFSRFRYVMCYDRDVLAHAVESGLGVQNGKLYLQKIIPLSFSLPRPESFDLRREFMAGVIRLYTSVCRTDPDETLLQELRTVTDMYGAGLKTPREVQLTLNALAFRYSGLRDYVWLPDLCFLQLIRTVNPDLYDWIEHYLTERAVVESGDGTVSEAEQAEMVTSLGQHLSLFRSSEAKSVTSLRHWVPGISGYKTEHLKLFVQVDDDAKAVLTANRRLGSAVYWRYYFAYSSPQNVLPPDYFTELFRKAGNPAEHPAQAEELLSRINSNNISSRTWFEHILSQLTWPVIAARTTEECEGFLRFFFEHGDEVIKRYTIRNEWFEPHNLDMNSVAVRLLERICEDKRWPVQEHLSEMLDTGKSWRWIADFFRQLLWLHGLAGNKATDEQKQFLPPEELRLLQRRLAFRLDAPDITGQFSLDGLLQSHIWAWCDISGLESVKAWVQNETAEDEKFLRFLLALRYRGISSATGHYRALSLTQIAEFTGSEEQIKSRLTKIEGQGNYSDLVSEVKAAISRNRF</sequence>
<dbReference type="InterPro" id="IPR052754">
    <property type="entry name" value="NTPase_KAP_P-loop"/>
</dbReference>
<evidence type="ECO:0000259" key="1">
    <source>
        <dbReference type="Pfam" id="PF07693"/>
    </source>
</evidence>
<dbReference type="InterPro" id="IPR011646">
    <property type="entry name" value="KAP_P-loop"/>
</dbReference>
<dbReference type="PANTHER" id="PTHR22674:SF6">
    <property type="entry name" value="NTPASE KAP FAMILY P-LOOP DOMAIN-CONTAINING PROTEIN 1"/>
    <property type="match status" value="1"/>
</dbReference>
<keyword evidence="3" id="KW-1185">Reference proteome</keyword>
<reference evidence="2" key="1">
    <citation type="submission" date="2022-11" db="EMBL/GenBank/DDBJ databases">
        <title>The draft genomes of two Enterobacter strains.</title>
        <authorList>
            <person name="He Y."/>
            <person name="Wu S."/>
            <person name="Feng Y."/>
            <person name="Zong Z."/>
        </authorList>
    </citation>
    <scope>NUCLEOTIDE SEQUENCE</scope>
    <source>
        <strain evidence="2">155092</strain>
    </source>
</reference>
<dbReference type="EMBL" id="JAPMLV010000009">
    <property type="protein sequence ID" value="MCX8305672.1"/>
    <property type="molecule type" value="Genomic_DNA"/>
</dbReference>
<dbReference type="Proteomes" id="UP001163211">
    <property type="component" value="Unassembled WGS sequence"/>
</dbReference>
<organism evidence="2 3">
    <name type="scientific">Enterobacter pseudoroggenkampii</name>
    <dbReference type="NCBI Taxonomy" id="2996112"/>
    <lineage>
        <taxon>Bacteria</taxon>
        <taxon>Pseudomonadati</taxon>
        <taxon>Pseudomonadota</taxon>
        <taxon>Gammaproteobacteria</taxon>
        <taxon>Enterobacterales</taxon>
        <taxon>Enterobacteriaceae</taxon>
        <taxon>Enterobacter</taxon>
    </lineage>
</organism>
<evidence type="ECO:0000313" key="2">
    <source>
        <dbReference type="EMBL" id="MCX8305672.1"/>
    </source>
</evidence>
<dbReference type="PANTHER" id="PTHR22674">
    <property type="entry name" value="NTPASE, KAP FAMILY P-LOOP DOMAIN-CONTAINING 1"/>
    <property type="match status" value="1"/>
</dbReference>